<dbReference type="Proteomes" id="UP000295388">
    <property type="component" value="Unassembled WGS sequence"/>
</dbReference>
<feature type="region of interest" description="Disordered" evidence="1">
    <location>
        <begin position="396"/>
        <end position="441"/>
    </location>
</feature>
<dbReference type="EMBL" id="SNWQ01000026">
    <property type="protein sequence ID" value="TDO34732.1"/>
    <property type="molecule type" value="Genomic_DNA"/>
</dbReference>
<proteinExistence type="predicted"/>
<gene>
    <name evidence="2" type="ORF">EV643_12692</name>
</gene>
<dbReference type="OrthoDB" id="3886134at2"/>
<accession>A0A4R6JGC8</accession>
<dbReference type="AlphaFoldDB" id="A0A4R6JGC8"/>
<name>A0A4R6JGC8_9ACTN</name>
<sequence length="898" mass="97460">MTLDDPDGAVPGYAEAFFGLRAPRVAIVFPADTQHWIFFAQAALWEANQIWGGAGFVLVPHQDGKVSVNLLQAVAAYDPDYVVAHRVTWHELLAGKPNAMPQIVDGAGIPVSPERRADLLASMTDEDAADWATDGARDAVAAVCEVYRRRNIQPAVTEQPSAVAGPTLPRWDGPWEEPDESMRFLRDANLTRVESFGIGDDMCLAAPDSLTGHWGAMTAAIVGAARRPSPPGSASGPAPDQAQELASWFYGRFDRTTADLKARPPSLLAHHHDGLKLGVDTTTLPAAWSKTTTGLAAVGEALHGRRTTLVVGDTAEDFALALICDRVWGNSLWMHSDWSPDAAGEVGATARRGLQHIGWRVRGVGQVVFTSASKSVKDVEKIVQLLAPQSHVSLSLEVSNPSDEADNLTDAPQPTDGKAEPKEAQTPVHHRSRPPRTPLIEVPVDFGARGKIMLAAADDFATRIALPVLRDEEAVVLATTPPVLRPSEPRLAANDGLAWHVDIRLSGTEMPRGRGLDGHVLAATPDEQYETWIRSGNRGVSFENRRWDFVPAGSNLEQQLARPRIRFLTLLAWCRAMAAQAGYDIGWSDAGRRARLLEQMWGGRPDLVKDFARDFVELTELFNRTAPGTNQAYPDAEGVLIRGVGGFLNFKGLRSVLAPESTTTPAAGHEPPADRSLVARTRIDSFVRRGIIRRGLLLVCATCEQPNFVPIQDLGQRNNCARCGALTDLTLGAWRQPVDEPTWFYDLHQVARGFVKDNGHAPLWLAHHLATQARAYSDCAELNLLKAGTRTSLAEVDLIAHVDGKLITAEVKTSNSLASRAQRTDAARKRVHWAAVLRADEVLLATTQPDWQPSSISAVADALKAATVDSTFAPDRTPRLRLVTGLGTATLTDQYHDA</sequence>
<evidence type="ECO:0000313" key="3">
    <source>
        <dbReference type="Proteomes" id="UP000295388"/>
    </source>
</evidence>
<protein>
    <submittedName>
        <fullName evidence="2">Uncharacterized protein</fullName>
    </submittedName>
</protein>
<evidence type="ECO:0000313" key="2">
    <source>
        <dbReference type="EMBL" id="TDO34732.1"/>
    </source>
</evidence>
<organism evidence="2 3">
    <name type="scientific">Kribbella caucasensis</name>
    <dbReference type="NCBI Taxonomy" id="2512215"/>
    <lineage>
        <taxon>Bacteria</taxon>
        <taxon>Bacillati</taxon>
        <taxon>Actinomycetota</taxon>
        <taxon>Actinomycetes</taxon>
        <taxon>Propionibacteriales</taxon>
        <taxon>Kribbellaceae</taxon>
        <taxon>Kribbella</taxon>
    </lineage>
</organism>
<keyword evidence="3" id="KW-1185">Reference proteome</keyword>
<evidence type="ECO:0000256" key="1">
    <source>
        <dbReference type="SAM" id="MobiDB-lite"/>
    </source>
</evidence>
<comment type="caution">
    <text evidence="2">The sequence shown here is derived from an EMBL/GenBank/DDBJ whole genome shotgun (WGS) entry which is preliminary data.</text>
</comment>
<reference evidence="2 3" key="1">
    <citation type="submission" date="2019-03" db="EMBL/GenBank/DDBJ databases">
        <title>Genomic Encyclopedia of Type Strains, Phase III (KMG-III): the genomes of soil and plant-associated and newly described type strains.</title>
        <authorList>
            <person name="Whitman W."/>
        </authorList>
    </citation>
    <scope>NUCLEOTIDE SEQUENCE [LARGE SCALE GENOMIC DNA]</scope>
    <source>
        <strain evidence="2 3">VKM Ac-2527</strain>
    </source>
</reference>
<dbReference type="RefSeq" id="WP_133804827.1">
    <property type="nucleotide sequence ID" value="NZ_SNWQ01000026.1"/>
</dbReference>